<name>A0A316C8E2_PSESE</name>
<proteinExistence type="predicted"/>
<organism evidence="1 2">
    <name type="scientific">Pseudaminobacter salicylatoxidans</name>
    <dbReference type="NCBI Taxonomy" id="93369"/>
    <lineage>
        <taxon>Bacteria</taxon>
        <taxon>Pseudomonadati</taxon>
        <taxon>Pseudomonadota</taxon>
        <taxon>Alphaproteobacteria</taxon>
        <taxon>Hyphomicrobiales</taxon>
        <taxon>Phyllobacteriaceae</taxon>
        <taxon>Pseudaminobacter</taxon>
    </lineage>
</organism>
<dbReference type="STRING" id="1192868.GCA_000304395_03624"/>
<dbReference type="Proteomes" id="UP000245396">
    <property type="component" value="Unassembled WGS sequence"/>
</dbReference>
<dbReference type="AlphaFoldDB" id="A0A316C8E2"/>
<protein>
    <submittedName>
        <fullName evidence="1">Uncharacterized protein</fullName>
    </submittedName>
</protein>
<evidence type="ECO:0000313" key="1">
    <source>
        <dbReference type="EMBL" id="PWJ85940.1"/>
    </source>
</evidence>
<reference evidence="1 2" key="1">
    <citation type="submission" date="2018-05" db="EMBL/GenBank/DDBJ databases">
        <title>Genomic Encyclopedia of Type Strains, Phase IV (KMG-IV): sequencing the most valuable type-strain genomes for metagenomic binning, comparative biology and taxonomic classification.</title>
        <authorList>
            <person name="Goeker M."/>
        </authorList>
    </citation>
    <scope>NUCLEOTIDE SEQUENCE [LARGE SCALE GENOMIC DNA]</scope>
    <source>
        <strain evidence="1 2">DSM 6986</strain>
    </source>
</reference>
<gene>
    <name evidence="1" type="ORF">C7441_102390</name>
</gene>
<accession>A0A316C8E2</accession>
<sequence>MQGVGTAALAANNKFGFSQNTGRAALKGLG</sequence>
<dbReference type="EMBL" id="QGGG01000002">
    <property type="protein sequence ID" value="PWJ85940.1"/>
    <property type="molecule type" value="Genomic_DNA"/>
</dbReference>
<comment type="caution">
    <text evidence="1">The sequence shown here is derived from an EMBL/GenBank/DDBJ whole genome shotgun (WGS) entry which is preliminary data.</text>
</comment>
<keyword evidence="2" id="KW-1185">Reference proteome</keyword>
<evidence type="ECO:0000313" key="2">
    <source>
        <dbReference type="Proteomes" id="UP000245396"/>
    </source>
</evidence>